<organism evidence="1 2">
    <name type="scientific">Tilletia horrida</name>
    <dbReference type="NCBI Taxonomy" id="155126"/>
    <lineage>
        <taxon>Eukaryota</taxon>
        <taxon>Fungi</taxon>
        <taxon>Dikarya</taxon>
        <taxon>Basidiomycota</taxon>
        <taxon>Ustilaginomycotina</taxon>
        <taxon>Exobasidiomycetes</taxon>
        <taxon>Tilletiales</taxon>
        <taxon>Tilletiaceae</taxon>
        <taxon>Tilletia</taxon>
    </lineage>
</organism>
<accession>A0AAN6GKL1</accession>
<dbReference type="EMBL" id="JAPDMZ010000653">
    <property type="protein sequence ID" value="KAK0542021.1"/>
    <property type="molecule type" value="Genomic_DNA"/>
</dbReference>
<comment type="caution">
    <text evidence="1">The sequence shown here is derived from an EMBL/GenBank/DDBJ whole genome shotgun (WGS) entry which is preliminary data.</text>
</comment>
<name>A0AAN6GKL1_9BASI</name>
<proteinExistence type="predicted"/>
<dbReference type="AlphaFoldDB" id="A0AAN6GKL1"/>
<dbReference type="Gene3D" id="3.40.50.720">
    <property type="entry name" value="NAD(P)-binding Rossmann-like Domain"/>
    <property type="match status" value="1"/>
</dbReference>
<dbReference type="Proteomes" id="UP001176517">
    <property type="component" value="Unassembled WGS sequence"/>
</dbReference>
<keyword evidence="1" id="KW-0012">Acyltransferase</keyword>
<sequence length="109" mass="12109">MLTNVIRLRGAIETKKAIRVIETRPTLVVVPLSPNHGVFGWEGLDTKSRISLQTFTQRWSWEGWSTYLSISGAVIGRVRGTGLVEQSNIAAETLEETGFRTCSPVEMAF</sequence>
<keyword evidence="2" id="KW-1185">Reference proteome</keyword>
<reference evidence="1" key="1">
    <citation type="journal article" date="2023" name="PhytoFront">
        <title>Draft Genome Resources of Seven Strains of Tilletia horrida, Causal Agent of Kernel Smut of Rice.</title>
        <authorList>
            <person name="Khanal S."/>
            <person name="Antony Babu S."/>
            <person name="Zhou X.G."/>
        </authorList>
    </citation>
    <scope>NUCLEOTIDE SEQUENCE</scope>
    <source>
        <strain evidence="1">TX6</strain>
    </source>
</reference>
<keyword evidence="1" id="KW-0808">Transferase</keyword>
<evidence type="ECO:0000313" key="1">
    <source>
        <dbReference type="EMBL" id="KAK0542021.1"/>
    </source>
</evidence>
<gene>
    <name evidence="1" type="primary">fas2_7</name>
    <name evidence="1" type="ORF">OC846_006870</name>
</gene>
<evidence type="ECO:0000313" key="2">
    <source>
        <dbReference type="Proteomes" id="UP001176517"/>
    </source>
</evidence>
<dbReference type="GO" id="GO:0004321">
    <property type="term" value="F:fatty-acyl-CoA synthase activity"/>
    <property type="evidence" value="ECO:0007669"/>
    <property type="project" value="UniProtKB-EC"/>
</dbReference>
<protein>
    <submittedName>
        <fullName evidence="1">Fatty acid synthase alpha subunit Lsd1</fullName>
        <ecNumber evidence="1">2.3.1.86</ecNumber>
    </submittedName>
</protein>
<dbReference type="EC" id="2.3.1.86" evidence="1"/>